<dbReference type="GO" id="GO:0005759">
    <property type="term" value="C:mitochondrial matrix"/>
    <property type="evidence" value="ECO:0007669"/>
    <property type="project" value="TreeGrafter"/>
</dbReference>
<keyword evidence="3" id="KW-0067">ATP-binding</keyword>
<dbReference type="InterPro" id="IPR019489">
    <property type="entry name" value="Clp_ATPase_C"/>
</dbReference>
<name>A0AAV0FZS2_9ASTE</name>
<evidence type="ECO:0000256" key="1">
    <source>
        <dbReference type="ARBA" id="ARBA00004474"/>
    </source>
</evidence>
<comment type="caution">
    <text evidence="5">The sequence shown here is derived from an EMBL/GenBank/DDBJ whole genome shotgun (WGS) entry which is preliminary data.</text>
</comment>
<protein>
    <recommendedName>
        <fullName evidence="4">Clp ATPase C-terminal domain-containing protein</fullName>
    </recommendedName>
</protein>
<evidence type="ECO:0000313" key="5">
    <source>
        <dbReference type="EMBL" id="CAH9140872.1"/>
    </source>
</evidence>
<evidence type="ECO:0000256" key="2">
    <source>
        <dbReference type="ARBA" id="ARBA00022741"/>
    </source>
</evidence>
<dbReference type="PANTHER" id="PTHR48102">
    <property type="entry name" value="ATP-DEPENDENT CLP PROTEASE ATP-BINDING SUBUNIT CLPX-LIKE, MITOCHONDRIAL-RELATED"/>
    <property type="match status" value="1"/>
</dbReference>
<dbReference type="PANTHER" id="PTHR48102:SF6">
    <property type="entry name" value="CLP PROTEASE REGULATORY SUBUNIT CLPX1, MITOCHONDRIAL"/>
    <property type="match status" value="1"/>
</dbReference>
<dbReference type="SUPFAM" id="SSF52540">
    <property type="entry name" value="P-loop containing nucleoside triphosphate hydrolases"/>
    <property type="match status" value="1"/>
</dbReference>
<sequence>MLEGTIVNVPEKGARKHPRGDNIQIDTKDILFICGGAFVDLEKTISERRQDSSIGFGAPVRANMRTGSLTSASVTSSLLDSVESSDLISYGLIPEFVGRFPILVNLSALTENQLVQVLTEPKNALGKQYKKMFLMNNVKLHFTEEALRSIARKAITKNTGARGLRSILESILMDAMYEIPDARTGDDVIDAVIVEDEAVGHEGVGFGTKILYGKGALDCHLSQNKQKETKLQKIVDSPDADIVAAEQDLPSIVAL</sequence>
<organism evidence="5 6">
    <name type="scientific">Cuscuta epithymum</name>
    <dbReference type="NCBI Taxonomy" id="186058"/>
    <lineage>
        <taxon>Eukaryota</taxon>
        <taxon>Viridiplantae</taxon>
        <taxon>Streptophyta</taxon>
        <taxon>Embryophyta</taxon>
        <taxon>Tracheophyta</taxon>
        <taxon>Spermatophyta</taxon>
        <taxon>Magnoliopsida</taxon>
        <taxon>eudicotyledons</taxon>
        <taxon>Gunneridae</taxon>
        <taxon>Pentapetalae</taxon>
        <taxon>asterids</taxon>
        <taxon>lamiids</taxon>
        <taxon>Solanales</taxon>
        <taxon>Convolvulaceae</taxon>
        <taxon>Cuscuteae</taxon>
        <taxon>Cuscuta</taxon>
        <taxon>Cuscuta subgen. Cuscuta</taxon>
    </lineage>
</organism>
<keyword evidence="2" id="KW-0547">Nucleotide-binding</keyword>
<evidence type="ECO:0000256" key="3">
    <source>
        <dbReference type="ARBA" id="ARBA00022840"/>
    </source>
</evidence>
<dbReference type="GO" id="GO:0051603">
    <property type="term" value="P:proteolysis involved in protein catabolic process"/>
    <property type="evidence" value="ECO:0007669"/>
    <property type="project" value="TreeGrafter"/>
</dbReference>
<dbReference type="InterPro" id="IPR003959">
    <property type="entry name" value="ATPase_AAA_core"/>
</dbReference>
<dbReference type="GO" id="GO:0009536">
    <property type="term" value="C:plastid"/>
    <property type="evidence" value="ECO:0007669"/>
    <property type="project" value="UniProtKB-SubCell"/>
</dbReference>
<gene>
    <name evidence="5" type="ORF">CEPIT_LOCUS38685</name>
</gene>
<dbReference type="Gene3D" id="1.10.8.60">
    <property type="match status" value="1"/>
</dbReference>
<dbReference type="SMART" id="SM01086">
    <property type="entry name" value="ClpB_D2-small"/>
    <property type="match status" value="1"/>
</dbReference>
<feature type="domain" description="Clp ATPase C-terminal" evidence="4">
    <location>
        <begin position="109"/>
        <end position="206"/>
    </location>
</feature>
<keyword evidence="6" id="KW-1185">Reference proteome</keyword>
<proteinExistence type="predicted"/>
<dbReference type="InterPro" id="IPR050052">
    <property type="entry name" value="ATP-dep_Clp_protease_ClpX"/>
</dbReference>
<dbReference type="GO" id="GO:0016887">
    <property type="term" value="F:ATP hydrolysis activity"/>
    <property type="evidence" value="ECO:0007669"/>
    <property type="project" value="InterPro"/>
</dbReference>
<accession>A0AAV0FZS2</accession>
<evidence type="ECO:0000313" key="6">
    <source>
        <dbReference type="Proteomes" id="UP001152523"/>
    </source>
</evidence>
<dbReference type="Proteomes" id="UP001152523">
    <property type="component" value="Unassembled WGS sequence"/>
</dbReference>
<dbReference type="FunFam" id="1.10.8.60:FF:000002">
    <property type="entry name" value="ATP-dependent Clp protease ATP-binding subunit ClpX"/>
    <property type="match status" value="1"/>
</dbReference>
<dbReference type="EMBL" id="CAMAPF010001027">
    <property type="protein sequence ID" value="CAH9140872.1"/>
    <property type="molecule type" value="Genomic_DNA"/>
</dbReference>
<dbReference type="AlphaFoldDB" id="A0AAV0FZS2"/>
<comment type="subcellular location">
    <subcellularLocation>
        <location evidence="1">Plastid</location>
    </subcellularLocation>
</comment>
<evidence type="ECO:0000259" key="4">
    <source>
        <dbReference type="SMART" id="SM01086"/>
    </source>
</evidence>
<dbReference type="GO" id="GO:0005524">
    <property type="term" value="F:ATP binding"/>
    <property type="evidence" value="ECO:0007669"/>
    <property type="project" value="UniProtKB-KW"/>
</dbReference>
<dbReference type="InterPro" id="IPR027417">
    <property type="entry name" value="P-loop_NTPase"/>
</dbReference>
<dbReference type="Pfam" id="PF07724">
    <property type="entry name" value="AAA_2"/>
    <property type="match status" value="1"/>
</dbReference>
<reference evidence="5" key="1">
    <citation type="submission" date="2022-07" db="EMBL/GenBank/DDBJ databases">
        <authorList>
            <person name="Macas J."/>
            <person name="Novak P."/>
            <person name="Neumann P."/>
        </authorList>
    </citation>
    <scope>NUCLEOTIDE SEQUENCE</scope>
</reference>
<dbReference type="Gene3D" id="3.40.50.300">
    <property type="entry name" value="P-loop containing nucleotide triphosphate hydrolases"/>
    <property type="match status" value="1"/>
</dbReference>
<dbReference type="Pfam" id="PF10431">
    <property type="entry name" value="ClpB_D2-small"/>
    <property type="match status" value="1"/>
</dbReference>